<dbReference type="Proteomes" id="UP000245657">
    <property type="component" value="Unassembled WGS sequence"/>
</dbReference>
<evidence type="ECO:0000256" key="2">
    <source>
        <dbReference type="ARBA" id="ARBA00023239"/>
    </source>
</evidence>
<dbReference type="InterPro" id="IPR007566">
    <property type="entry name" value="PEP_COase_arc-type"/>
</dbReference>
<dbReference type="PIRSF" id="PIRSF006677">
    <property type="entry name" value="UCP006677"/>
    <property type="match status" value="1"/>
</dbReference>
<comment type="similarity">
    <text evidence="4">Belongs to the PEPCase type 2 family.</text>
</comment>
<dbReference type="GO" id="GO:0008964">
    <property type="term" value="F:phosphoenolpyruvate carboxylase activity"/>
    <property type="evidence" value="ECO:0007669"/>
    <property type="project" value="UniProtKB-UniRule"/>
</dbReference>
<dbReference type="HAMAP" id="MF_01904">
    <property type="entry name" value="PEPcase_type2"/>
    <property type="match status" value="1"/>
</dbReference>
<dbReference type="OrthoDB" id="85849at2157"/>
<comment type="catalytic activity">
    <reaction evidence="4">
        <text>oxaloacetate + phosphate = phosphoenolpyruvate + hydrogencarbonate</text>
        <dbReference type="Rhea" id="RHEA:28370"/>
        <dbReference type="ChEBI" id="CHEBI:16452"/>
        <dbReference type="ChEBI" id="CHEBI:17544"/>
        <dbReference type="ChEBI" id="CHEBI:43474"/>
        <dbReference type="ChEBI" id="CHEBI:58702"/>
        <dbReference type="EC" id="4.1.1.31"/>
    </reaction>
</comment>
<keyword evidence="2 4" id="KW-0456">Lyase</keyword>
<evidence type="ECO:0000256" key="4">
    <source>
        <dbReference type="HAMAP-Rule" id="MF_01904"/>
    </source>
</evidence>
<dbReference type="InterPro" id="IPR015813">
    <property type="entry name" value="Pyrv/PenolPyrv_kinase-like_dom"/>
</dbReference>
<reference evidence="6 7" key="1">
    <citation type="submission" date="2018-05" db="EMBL/GenBank/DDBJ databases">
        <title>Draft genome of Methanospirillum lacunae Ki8-1.</title>
        <authorList>
            <person name="Dueholm M.S."/>
            <person name="Nielsen P.H."/>
            <person name="Bakmann L.F."/>
            <person name="Otzen D.E."/>
        </authorList>
    </citation>
    <scope>NUCLEOTIDE SEQUENCE [LARGE SCALE GENOMIC DNA]</scope>
    <source>
        <strain evidence="6 7">Ki8-1</strain>
    </source>
</reference>
<comment type="caution">
    <text evidence="6">The sequence shown here is derived from an EMBL/GenBank/DDBJ whole genome shotgun (WGS) entry which is preliminary data.</text>
</comment>
<evidence type="ECO:0000256" key="5">
    <source>
        <dbReference type="NCBIfam" id="TIGR02751"/>
    </source>
</evidence>
<sequence length="478" mass="54179">MSTQHPDNVTTPFFAANPELSGEDEVREAFYIFSHLGCREQMWDCEGKEVDNFVVKKLLSRYPEYFRKNQLGKDRLLTLRVPNPEFERAEAKILLETLGSIPRSYDIASLFYGDETPPIFEVILPMTTSYSSIDNIYQYYCDFVVGQQHQRLGGRDSTIADWIGSFHPDRINVIPLFEDRDGMLNAASIVRRYMQDKNLPYQRVFLARSDPAVNYGQIGAILLNKIALWKLSALSEETGVPICPIIGAGSAPFRGNLRPDTVDRVVKEYPGTYTFTIQSAFKYDYPLNEAAEGIRLLEERDIKPAVFIDEEESLNLLDRYSAEYQKQIITLAPMINRIAGHIPGRRKRKLHIGLFGYSRSMGEVSLPRAITVTAALYSIGIPPEILGMNALTPEDIEFLKKTYVNFEADLTDSVRYLNPESKFIPDGVIQAVNEIVPIQPDPEHQDISSRIEKGLSACQMESFTDLILQAGHIRKFLG</sequence>
<dbReference type="GO" id="GO:0015977">
    <property type="term" value="P:carbon fixation"/>
    <property type="evidence" value="ECO:0007669"/>
    <property type="project" value="UniProtKB-UniRule"/>
</dbReference>
<evidence type="ECO:0000313" key="7">
    <source>
        <dbReference type="Proteomes" id="UP000245657"/>
    </source>
</evidence>
<comment type="function">
    <text evidence="4">Catalyzes the irreversible beta-carboxylation of phosphoenolpyruvate (PEP) to form oxaloacetate (OAA), a four-carbon dicarboxylic acid source for the tricarboxylic acid cycle.</text>
</comment>
<name>A0A2V2N7V9_9EURY</name>
<gene>
    <name evidence="4" type="primary">ppcA</name>
    <name evidence="6" type="ORF">DK846_00215</name>
</gene>
<dbReference type="EC" id="4.1.1.31" evidence="4 5"/>
<dbReference type="EMBL" id="QGMY01000001">
    <property type="protein sequence ID" value="PWR74750.1"/>
    <property type="molecule type" value="Genomic_DNA"/>
</dbReference>
<evidence type="ECO:0000256" key="3">
    <source>
        <dbReference type="ARBA" id="ARBA00023300"/>
    </source>
</evidence>
<dbReference type="Pfam" id="PF14010">
    <property type="entry name" value="PEPcase_2"/>
    <property type="match status" value="1"/>
</dbReference>
<keyword evidence="7" id="KW-1185">Reference proteome</keyword>
<evidence type="ECO:0000313" key="6">
    <source>
        <dbReference type="EMBL" id="PWR74750.1"/>
    </source>
</evidence>
<comment type="subunit">
    <text evidence="4">Homotetramer.</text>
</comment>
<accession>A0A2V2N7V9</accession>
<protein>
    <recommendedName>
        <fullName evidence="4 5">Phosphoenolpyruvate carboxylase</fullName>
        <shortName evidence="4">PEPC</shortName>
        <shortName evidence="4">PEPCase</shortName>
        <ecNumber evidence="4 5">4.1.1.31</ecNumber>
    </recommendedName>
</protein>
<keyword evidence="1 4" id="KW-0460">Magnesium</keyword>
<organism evidence="6 7">
    <name type="scientific">Methanospirillum lacunae</name>
    <dbReference type="NCBI Taxonomy" id="668570"/>
    <lineage>
        <taxon>Archaea</taxon>
        <taxon>Methanobacteriati</taxon>
        <taxon>Methanobacteriota</taxon>
        <taxon>Stenosarchaea group</taxon>
        <taxon>Methanomicrobia</taxon>
        <taxon>Methanomicrobiales</taxon>
        <taxon>Methanospirillaceae</taxon>
        <taxon>Methanospirillum</taxon>
    </lineage>
</organism>
<keyword evidence="6" id="KW-0670">Pyruvate</keyword>
<dbReference type="NCBIfam" id="TIGR02751">
    <property type="entry name" value="PEPCase_arch"/>
    <property type="match status" value="1"/>
</dbReference>
<dbReference type="GO" id="GO:0006099">
    <property type="term" value="P:tricarboxylic acid cycle"/>
    <property type="evidence" value="ECO:0007669"/>
    <property type="project" value="InterPro"/>
</dbReference>
<dbReference type="GO" id="GO:0006107">
    <property type="term" value="P:oxaloacetate metabolic process"/>
    <property type="evidence" value="ECO:0007669"/>
    <property type="project" value="UniProtKB-UniRule"/>
</dbReference>
<keyword evidence="3 4" id="KW-0120">Carbon dioxide fixation</keyword>
<comment type="cofactor">
    <cofactor evidence="4">
        <name>Mg(2+)</name>
        <dbReference type="ChEBI" id="CHEBI:18420"/>
    </cofactor>
</comment>
<proteinExistence type="inferred from homology"/>
<dbReference type="GO" id="GO:0000287">
    <property type="term" value="F:magnesium ion binding"/>
    <property type="evidence" value="ECO:0007669"/>
    <property type="project" value="UniProtKB-UniRule"/>
</dbReference>
<evidence type="ECO:0000256" key="1">
    <source>
        <dbReference type="ARBA" id="ARBA00022842"/>
    </source>
</evidence>
<dbReference type="AlphaFoldDB" id="A0A2V2N7V9"/>
<dbReference type="SUPFAM" id="SSF51621">
    <property type="entry name" value="Phosphoenolpyruvate/pyruvate domain"/>
    <property type="match status" value="1"/>
</dbReference>